<reference evidence="1" key="1">
    <citation type="submission" date="2021-08" db="EMBL/GenBank/DDBJ databases">
        <title>Novel anaerobic bacterium isolated from sea squirt in East Sea, Republic of Korea.</title>
        <authorList>
            <person name="Nguyen T.H."/>
            <person name="Li Z."/>
            <person name="Lee Y.-J."/>
            <person name="Ko J."/>
            <person name="Kim S.-G."/>
        </authorList>
    </citation>
    <scope>NUCLEOTIDE SEQUENCE</scope>
    <source>
        <strain evidence="1">KCTC 25031</strain>
    </source>
</reference>
<accession>A0AC61NLJ3</accession>
<dbReference type="Proteomes" id="UP000826212">
    <property type="component" value="Chromosome"/>
</dbReference>
<name>A0AC61NLJ3_9BACT</name>
<evidence type="ECO:0000313" key="2">
    <source>
        <dbReference type="Proteomes" id="UP000826212"/>
    </source>
</evidence>
<protein>
    <submittedName>
        <fullName evidence="1">SDR family NAD(P)-dependent oxidoreductase</fullName>
    </submittedName>
</protein>
<organism evidence="1 2">
    <name type="scientific">Halosquirtibacter laminarini</name>
    <dbReference type="NCBI Taxonomy" id="3374600"/>
    <lineage>
        <taxon>Bacteria</taxon>
        <taxon>Pseudomonadati</taxon>
        <taxon>Bacteroidota</taxon>
        <taxon>Bacteroidia</taxon>
        <taxon>Marinilabiliales</taxon>
        <taxon>Prolixibacteraceae</taxon>
        <taxon>Halosquirtibacter</taxon>
    </lineage>
</organism>
<gene>
    <name evidence="1" type="ORF">K4L44_09530</name>
</gene>
<sequence length="249" mass="27252">MMKTILITGATAGIGEACASKFGVEGHRLVLTGRRQDRLNTMVENLSSKGVDAYAFCFDITKKEEVDVAVKEIFHTVGTVDVLINNAGLAVGLELLHEGVVDDWERMIDTNIKGLLYMTRAIAPKMVEVQEGHIINVSSIAGKDVYRFGNVYCATKHAVDALSKAMRVDMIQDNIKVTNIAPGMVETEFSLVRFKGDAARADKVYQQFAPLLAEDIADAIVYVTNTPKHVCINDLVITPTAQANPFYTV</sequence>
<dbReference type="EMBL" id="CP081303">
    <property type="protein sequence ID" value="QZE15990.1"/>
    <property type="molecule type" value="Genomic_DNA"/>
</dbReference>
<proteinExistence type="predicted"/>
<keyword evidence="2" id="KW-1185">Reference proteome</keyword>
<evidence type="ECO:0000313" key="1">
    <source>
        <dbReference type="EMBL" id="QZE15990.1"/>
    </source>
</evidence>